<feature type="compositionally biased region" description="Basic and acidic residues" evidence="1">
    <location>
        <begin position="160"/>
        <end position="172"/>
    </location>
</feature>
<gene>
    <name evidence="2" type="ORF">AVDCRST_MAG89-2159</name>
</gene>
<feature type="non-terminal residue" evidence="2">
    <location>
        <position position="191"/>
    </location>
</feature>
<feature type="compositionally biased region" description="Low complexity" evidence="1">
    <location>
        <begin position="31"/>
        <end position="44"/>
    </location>
</feature>
<organism evidence="2">
    <name type="scientific">uncultured Gemmatimonadota bacterium</name>
    <dbReference type="NCBI Taxonomy" id="203437"/>
    <lineage>
        <taxon>Bacteria</taxon>
        <taxon>Pseudomonadati</taxon>
        <taxon>Gemmatimonadota</taxon>
        <taxon>environmental samples</taxon>
    </lineage>
</organism>
<sequence length="191" mass="20358">RLPPRPAPRPAAARRVHLPALRGDRERGRPVRAAAAGRRASPAPLDRRRRSRRRLPPPRATELGRRAAGRLEPAPRPDGPRAPHAGARRRGAGRRARPGCRIGKRRHRRGDGERGGHARRARHAPAGDPGRGHLSVPRGLAAPADGRVHAGPLPGRGGGRAHDGHRGSGDGRRGRHRRGAGRMAGARAGAL</sequence>
<feature type="region of interest" description="Disordered" evidence="1">
    <location>
        <begin position="1"/>
        <end position="191"/>
    </location>
</feature>
<reference evidence="2" key="1">
    <citation type="submission" date="2020-02" db="EMBL/GenBank/DDBJ databases">
        <authorList>
            <person name="Meier V. D."/>
        </authorList>
    </citation>
    <scope>NUCLEOTIDE SEQUENCE</scope>
    <source>
        <strain evidence="2">AVDCRST_MAG89</strain>
    </source>
</reference>
<dbReference type="EMBL" id="CADCTV010000456">
    <property type="protein sequence ID" value="CAA9331642.1"/>
    <property type="molecule type" value="Genomic_DNA"/>
</dbReference>
<feature type="non-terminal residue" evidence="2">
    <location>
        <position position="1"/>
    </location>
</feature>
<feature type="compositionally biased region" description="Basic residues" evidence="1">
    <location>
        <begin position="86"/>
        <end position="109"/>
    </location>
</feature>
<dbReference type="AlphaFoldDB" id="A0A6J4LFA0"/>
<evidence type="ECO:0000256" key="1">
    <source>
        <dbReference type="SAM" id="MobiDB-lite"/>
    </source>
</evidence>
<evidence type="ECO:0000313" key="2">
    <source>
        <dbReference type="EMBL" id="CAA9331642.1"/>
    </source>
</evidence>
<name>A0A6J4LFA0_9BACT</name>
<protein>
    <submittedName>
        <fullName evidence="2">Uncharacterized protein</fullName>
    </submittedName>
</protein>
<feature type="compositionally biased region" description="Basic residues" evidence="1">
    <location>
        <begin position="47"/>
        <end position="56"/>
    </location>
</feature>
<proteinExistence type="predicted"/>
<feature type="compositionally biased region" description="Low complexity" evidence="1">
    <location>
        <begin position="181"/>
        <end position="191"/>
    </location>
</feature>
<accession>A0A6J4LFA0</accession>